<evidence type="ECO:0000313" key="3">
    <source>
        <dbReference type="Proteomes" id="UP001221898"/>
    </source>
</evidence>
<dbReference type="Proteomes" id="UP001221898">
    <property type="component" value="Unassembled WGS sequence"/>
</dbReference>
<evidence type="ECO:0000256" key="1">
    <source>
        <dbReference type="SAM" id="MobiDB-lite"/>
    </source>
</evidence>
<feature type="compositionally biased region" description="Pro residues" evidence="1">
    <location>
        <begin position="44"/>
        <end position="54"/>
    </location>
</feature>
<feature type="region of interest" description="Disordered" evidence="1">
    <location>
        <begin position="38"/>
        <end position="65"/>
    </location>
</feature>
<accession>A0AAD7RK75</accession>
<evidence type="ECO:0000313" key="2">
    <source>
        <dbReference type="EMBL" id="KAJ8385652.1"/>
    </source>
</evidence>
<keyword evidence="3" id="KW-1185">Reference proteome</keyword>
<protein>
    <submittedName>
        <fullName evidence="2">Uncharacterized protein</fullName>
    </submittedName>
</protein>
<name>A0AAD7RK75_9TELE</name>
<proteinExistence type="predicted"/>
<comment type="caution">
    <text evidence="2">The sequence shown here is derived from an EMBL/GenBank/DDBJ whole genome shotgun (WGS) entry which is preliminary data.</text>
</comment>
<dbReference type="EMBL" id="JAINUG010000244">
    <property type="protein sequence ID" value="KAJ8385652.1"/>
    <property type="molecule type" value="Genomic_DNA"/>
</dbReference>
<gene>
    <name evidence="2" type="ORF">AAFF_G00183650</name>
</gene>
<sequence>MSCKKNITYKIHSVISRLSTPTTPSVSIDVRRGPHCAMQEEEPVAPPSPAPTPLAPDGRTSGPASARDVIMAGVRWAAVIEQQQERTITFGAQRGGGLRRPPEGHTLRRALLRLPLISDEGFLVRHVYGAHFTRKGAP</sequence>
<organism evidence="2 3">
    <name type="scientific">Aldrovandia affinis</name>
    <dbReference type="NCBI Taxonomy" id="143900"/>
    <lineage>
        <taxon>Eukaryota</taxon>
        <taxon>Metazoa</taxon>
        <taxon>Chordata</taxon>
        <taxon>Craniata</taxon>
        <taxon>Vertebrata</taxon>
        <taxon>Euteleostomi</taxon>
        <taxon>Actinopterygii</taxon>
        <taxon>Neopterygii</taxon>
        <taxon>Teleostei</taxon>
        <taxon>Notacanthiformes</taxon>
        <taxon>Halosauridae</taxon>
        <taxon>Aldrovandia</taxon>
    </lineage>
</organism>
<dbReference type="AlphaFoldDB" id="A0AAD7RK75"/>
<reference evidence="2" key="1">
    <citation type="journal article" date="2023" name="Science">
        <title>Genome structures resolve the early diversification of teleost fishes.</title>
        <authorList>
            <person name="Parey E."/>
            <person name="Louis A."/>
            <person name="Montfort J."/>
            <person name="Bouchez O."/>
            <person name="Roques C."/>
            <person name="Iampietro C."/>
            <person name="Lluch J."/>
            <person name="Castinel A."/>
            <person name="Donnadieu C."/>
            <person name="Desvignes T."/>
            <person name="Floi Bucao C."/>
            <person name="Jouanno E."/>
            <person name="Wen M."/>
            <person name="Mejri S."/>
            <person name="Dirks R."/>
            <person name="Jansen H."/>
            <person name="Henkel C."/>
            <person name="Chen W.J."/>
            <person name="Zahm M."/>
            <person name="Cabau C."/>
            <person name="Klopp C."/>
            <person name="Thompson A.W."/>
            <person name="Robinson-Rechavi M."/>
            <person name="Braasch I."/>
            <person name="Lecointre G."/>
            <person name="Bobe J."/>
            <person name="Postlethwait J.H."/>
            <person name="Berthelot C."/>
            <person name="Roest Crollius H."/>
            <person name="Guiguen Y."/>
        </authorList>
    </citation>
    <scope>NUCLEOTIDE SEQUENCE</scope>
    <source>
        <strain evidence="2">NC1722</strain>
    </source>
</reference>